<dbReference type="Proteomes" id="UP001165060">
    <property type="component" value="Unassembled WGS sequence"/>
</dbReference>
<protein>
    <recommendedName>
        <fullName evidence="9">Cilia- and flagella-associated protein 43</fullName>
    </recommendedName>
</protein>
<feature type="region of interest" description="Disordered" evidence="6">
    <location>
        <begin position="839"/>
        <end position="861"/>
    </location>
</feature>
<dbReference type="PANTHER" id="PTHR19861:SF0">
    <property type="entry name" value="WD REPEAT-CONTAINING PROTEIN 82"/>
    <property type="match status" value="1"/>
</dbReference>
<comment type="caution">
    <text evidence="7">The sequence shown here is derived from an EMBL/GenBank/DDBJ whole genome shotgun (WGS) entry which is preliminary data.</text>
</comment>
<dbReference type="InterPro" id="IPR015943">
    <property type="entry name" value="WD40/YVTN_repeat-like_dom_sf"/>
</dbReference>
<name>A0ABQ6MAU9_9STRA</name>
<feature type="coiled-coil region" evidence="5">
    <location>
        <begin position="583"/>
        <end position="685"/>
    </location>
</feature>
<feature type="compositionally biased region" description="Acidic residues" evidence="6">
    <location>
        <begin position="839"/>
        <end position="856"/>
    </location>
</feature>
<evidence type="ECO:0000256" key="2">
    <source>
        <dbReference type="ARBA" id="ARBA00022574"/>
    </source>
</evidence>
<keyword evidence="5" id="KW-0175">Coiled coil</keyword>
<evidence type="ECO:0000256" key="3">
    <source>
        <dbReference type="ARBA" id="ARBA00022737"/>
    </source>
</evidence>
<feature type="compositionally biased region" description="Basic and acidic residues" evidence="6">
    <location>
        <begin position="443"/>
        <end position="452"/>
    </location>
</feature>
<keyword evidence="8" id="KW-1185">Reference proteome</keyword>
<proteinExistence type="predicted"/>
<evidence type="ECO:0000256" key="6">
    <source>
        <dbReference type="SAM" id="MobiDB-lite"/>
    </source>
</evidence>
<feature type="region of interest" description="Disordered" evidence="6">
    <location>
        <begin position="1024"/>
        <end position="1079"/>
    </location>
</feature>
<evidence type="ECO:0000313" key="8">
    <source>
        <dbReference type="Proteomes" id="UP001165060"/>
    </source>
</evidence>
<keyword evidence="3" id="KW-0677">Repeat</keyword>
<evidence type="ECO:0000313" key="7">
    <source>
        <dbReference type="EMBL" id="GMI22922.1"/>
    </source>
</evidence>
<feature type="region of interest" description="Disordered" evidence="6">
    <location>
        <begin position="928"/>
        <end position="948"/>
    </location>
</feature>
<evidence type="ECO:0008006" key="9">
    <source>
        <dbReference type="Google" id="ProtNLM"/>
    </source>
</evidence>
<feature type="compositionally biased region" description="Acidic residues" evidence="6">
    <location>
        <begin position="421"/>
        <end position="442"/>
    </location>
</feature>
<evidence type="ECO:0000256" key="1">
    <source>
        <dbReference type="ARBA" id="ARBA00004123"/>
    </source>
</evidence>
<comment type="subcellular location">
    <subcellularLocation>
        <location evidence="1">Nucleus</location>
    </subcellularLocation>
</comment>
<dbReference type="PANTHER" id="PTHR19861">
    <property type="entry name" value="WD40 REPEAT PROTEIN SWD2"/>
    <property type="match status" value="1"/>
</dbReference>
<organism evidence="7 8">
    <name type="scientific">Tetraparma gracilis</name>
    <dbReference type="NCBI Taxonomy" id="2962635"/>
    <lineage>
        <taxon>Eukaryota</taxon>
        <taxon>Sar</taxon>
        <taxon>Stramenopiles</taxon>
        <taxon>Ochrophyta</taxon>
        <taxon>Bolidophyceae</taxon>
        <taxon>Parmales</taxon>
        <taxon>Triparmaceae</taxon>
        <taxon>Tetraparma</taxon>
    </lineage>
</organism>
<evidence type="ECO:0000256" key="5">
    <source>
        <dbReference type="SAM" id="Coils"/>
    </source>
</evidence>
<keyword evidence="2" id="KW-0853">WD repeat</keyword>
<dbReference type="EMBL" id="BRYB01001311">
    <property type="protein sequence ID" value="GMI22922.1"/>
    <property type="molecule type" value="Genomic_DNA"/>
</dbReference>
<feature type="region of interest" description="Disordered" evidence="6">
    <location>
        <begin position="421"/>
        <end position="452"/>
    </location>
</feature>
<dbReference type="InterPro" id="IPR011047">
    <property type="entry name" value="Quinoprotein_ADH-like_sf"/>
</dbReference>
<evidence type="ECO:0000256" key="4">
    <source>
        <dbReference type="ARBA" id="ARBA00023242"/>
    </source>
</evidence>
<dbReference type="InterPro" id="IPR037867">
    <property type="entry name" value="Swd2/WDR82"/>
</dbReference>
<gene>
    <name evidence="7" type="ORF">TeGR_g14501</name>
</gene>
<feature type="compositionally biased region" description="Basic residues" evidence="6">
    <location>
        <begin position="1058"/>
        <end position="1071"/>
    </location>
</feature>
<keyword evidence="4" id="KW-0539">Nucleus</keyword>
<accession>A0ABQ6MAU9</accession>
<sequence>MDVVDANALLASLGDFLPPPPAAPAAKSTPFSFVSAALIQGPGPALPSSLTFSPTSPASPAPSSLLLYSPSASSVSISRVDPYGDAPSPTPQTITFDASSCLTSFAALSTPGHFLYAARPTDGSPRPTLAYVDSSSRATLRCFPSITGSVVSLSPCPTSSSFLSFSQDDGCGIVKMWDVRSAGCAASSQATQLLGQITPGSPGPPLGGVAYAPDGAVFAVANAGLARVPGVFCTLKLYDPSNFSLPFSTIKVKDAQLLQALTQKGVPEATARLLCERSRGWGGQGCIEFDKGGKNVMVKGGGGVVVVVDSFEGKITDVLVEHIEDEPAAAAAADDPDPSNNNAVACWGPGGSVLVGQGGGKTMADATIYAYELGCSSAKAKMKSVHVGGIRGLCASSDEVGLVASACQNVVLWQECEAEVEAEAEAEAEEESKMDESEEAEKEETTPTKNREEEFRLIERVVSGKEIAMVEIENLTHKLAEKEGDLELISSFSDEREQTAEKLIALREQISDNALKHGEARDALRDRHKLELGRISRDWGKKLALTKASLVAMTEDNLNRSTRRVMMEADKMKNEVVYQATEMRKLAESTAAAKEEKKRLGEKLREAGMGEVDAAKKSHMYTRIIAKLKDKIDEKLDEIEERGTEGEMTSQQHKLTIADKLGGRMKEVIEEIKETRREMQEFHHATVEAREKVDVMRECQTPTVACMLDIIRGFYDDLDGEDYGASQQGSLGQDDDYTIATNADAAHTMHRGYTEDLLGEPNGHGGMLVFEDQAQAQDVGVDLGVGGAEDDFSQAGALADREEERLRVLQDERNVIGDVMAVNPELRGNPELLELFGVDGEEGGEDEGEEEGDEEPASLADLPRKKRLRYLRQFLVKIHSFQISNPNSGMDDAASAAPAGNNILTGLLGGDGAPPPATSEFYTTVAREGRKEHASVSTQTDRPYTHKKSSIEALDEDYKEIAKTKEEAARRKLHRGVDSPGYSYNNVISVDGKGELWKRFGGTAPPGSIKPPIIPHAHQALKAPSRQQTPEVTGWAEGGGGAAEGRSAPYPPGDPMARSRKGKSPGARRTRGVYAGNPGSVAKRSEFLATNGADAMDQQRTDRLMKAAGLL</sequence>
<dbReference type="SUPFAM" id="SSF50998">
    <property type="entry name" value="Quinoprotein alcohol dehydrogenase-like"/>
    <property type="match status" value="1"/>
</dbReference>
<dbReference type="Gene3D" id="2.130.10.10">
    <property type="entry name" value="YVTN repeat-like/Quinoprotein amine dehydrogenase"/>
    <property type="match status" value="1"/>
</dbReference>
<reference evidence="7 8" key="1">
    <citation type="journal article" date="2023" name="Commun. Biol.">
        <title>Genome analysis of Parmales, the sister group of diatoms, reveals the evolutionary specialization of diatoms from phago-mixotrophs to photoautotrophs.</title>
        <authorList>
            <person name="Ban H."/>
            <person name="Sato S."/>
            <person name="Yoshikawa S."/>
            <person name="Yamada K."/>
            <person name="Nakamura Y."/>
            <person name="Ichinomiya M."/>
            <person name="Sato N."/>
            <person name="Blanc-Mathieu R."/>
            <person name="Endo H."/>
            <person name="Kuwata A."/>
            <person name="Ogata H."/>
        </authorList>
    </citation>
    <scope>NUCLEOTIDE SEQUENCE [LARGE SCALE GENOMIC DNA]</scope>
</reference>